<keyword evidence="2" id="KW-1185">Reference proteome</keyword>
<evidence type="ECO:0000313" key="2">
    <source>
        <dbReference type="Proteomes" id="UP000824366"/>
    </source>
</evidence>
<protein>
    <submittedName>
        <fullName evidence="1">Uncharacterized protein</fullName>
    </submittedName>
</protein>
<organism evidence="1 2">
    <name type="scientific">Rhodoferax lithotrophicus</name>
    <dbReference type="NCBI Taxonomy" id="2798804"/>
    <lineage>
        <taxon>Bacteria</taxon>
        <taxon>Pseudomonadati</taxon>
        <taxon>Pseudomonadota</taxon>
        <taxon>Betaproteobacteria</taxon>
        <taxon>Burkholderiales</taxon>
        <taxon>Comamonadaceae</taxon>
        <taxon>Rhodoferax</taxon>
    </lineage>
</organism>
<proteinExistence type="predicted"/>
<dbReference type="Proteomes" id="UP000824366">
    <property type="component" value="Chromosome"/>
</dbReference>
<accession>A0ABN6D7U8</accession>
<evidence type="ECO:0000313" key="1">
    <source>
        <dbReference type="EMBL" id="BCO27783.1"/>
    </source>
</evidence>
<dbReference type="EMBL" id="AP024238">
    <property type="protein sequence ID" value="BCO27783.1"/>
    <property type="molecule type" value="Genomic_DNA"/>
</dbReference>
<gene>
    <name evidence="1" type="ORF">MIZ03_2674</name>
</gene>
<name>A0ABN6D7U8_9BURK</name>
<sequence>MLHLLILKPVMHSISALVQNVVTQVSRLLSWISKVFVSIKEVGE</sequence>
<reference evidence="1 2" key="1">
    <citation type="journal article" date="2021" name="Microbiol. Spectr.">
        <title>A Single Bacterium Capable of Oxidation and Reduction of Iron at Circumneutral pH.</title>
        <authorList>
            <person name="Kato S."/>
            <person name="Ohkuma M."/>
        </authorList>
    </citation>
    <scope>NUCLEOTIDE SEQUENCE [LARGE SCALE GENOMIC DNA]</scope>
    <source>
        <strain evidence="1 2">MIZ03</strain>
    </source>
</reference>